<feature type="domain" description="Formyl transferase N-terminal" evidence="6">
    <location>
        <begin position="3"/>
        <end position="170"/>
    </location>
</feature>
<dbReference type="Proteomes" id="UP001211044">
    <property type="component" value="Chromosome"/>
</dbReference>
<dbReference type="SUPFAM" id="SSF53328">
    <property type="entry name" value="Formyltransferase"/>
    <property type="match status" value="1"/>
</dbReference>
<organism evidence="8 9">
    <name type="scientific">Winkia neuii subsp. anitrata</name>
    <dbReference type="NCBI Taxonomy" id="29318"/>
    <lineage>
        <taxon>Bacteria</taxon>
        <taxon>Bacillati</taxon>
        <taxon>Actinomycetota</taxon>
        <taxon>Actinomycetes</taxon>
        <taxon>Actinomycetales</taxon>
        <taxon>Actinomycetaceae</taxon>
        <taxon>Winkia</taxon>
    </lineage>
</organism>
<evidence type="ECO:0000256" key="1">
    <source>
        <dbReference type="ARBA" id="ARBA00010699"/>
    </source>
</evidence>
<reference evidence="8" key="1">
    <citation type="submission" date="2023-01" db="EMBL/GenBank/DDBJ databases">
        <title>Comparative Genomic Analysis of the Clinically-Derived Winkia Strain NY0527 Provides Evidence into the Taxonomic Reassignment of Winkia neuii and Characterizes Their Virulence Traits.</title>
        <authorList>
            <person name="Cai X."/>
            <person name="Peng Y."/>
            <person name="Li M."/>
            <person name="Qiu Y."/>
            <person name="Wang Y."/>
            <person name="Xu L."/>
            <person name="Hou Q."/>
        </authorList>
    </citation>
    <scope>NUCLEOTIDE SEQUENCE</scope>
    <source>
        <strain evidence="8">NY0527</strain>
    </source>
</reference>
<dbReference type="KEGG" id="wne:PIG85_05520"/>
<proteinExistence type="inferred from homology"/>
<evidence type="ECO:0000259" key="6">
    <source>
        <dbReference type="Pfam" id="PF00551"/>
    </source>
</evidence>
<accession>A0AB38XLA8</accession>
<dbReference type="HAMAP" id="MF_00182">
    <property type="entry name" value="Formyl_trans"/>
    <property type="match status" value="1"/>
</dbReference>
<evidence type="ECO:0000313" key="9">
    <source>
        <dbReference type="Proteomes" id="UP001211044"/>
    </source>
</evidence>
<dbReference type="InterPro" id="IPR041711">
    <property type="entry name" value="Met-tRNA-FMT_N"/>
</dbReference>
<dbReference type="PANTHER" id="PTHR11138">
    <property type="entry name" value="METHIONYL-TRNA FORMYLTRANSFERASE"/>
    <property type="match status" value="1"/>
</dbReference>
<dbReference type="PANTHER" id="PTHR11138:SF5">
    <property type="entry name" value="METHIONYL-TRNA FORMYLTRANSFERASE, MITOCHONDRIAL"/>
    <property type="match status" value="1"/>
</dbReference>
<dbReference type="InterPro" id="IPR011034">
    <property type="entry name" value="Formyl_transferase-like_C_sf"/>
</dbReference>
<evidence type="ECO:0000256" key="3">
    <source>
        <dbReference type="ARBA" id="ARBA00022679"/>
    </source>
</evidence>
<dbReference type="CDD" id="cd08646">
    <property type="entry name" value="FMT_core_Met-tRNA-FMT_N"/>
    <property type="match status" value="1"/>
</dbReference>
<comment type="similarity">
    <text evidence="1 5">Belongs to the Fmt family.</text>
</comment>
<dbReference type="Gene3D" id="3.40.50.12230">
    <property type="match status" value="1"/>
</dbReference>
<dbReference type="CDD" id="cd08704">
    <property type="entry name" value="Met_tRNA_FMT_C"/>
    <property type="match status" value="1"/>
</dbReference>
<dbReference type="GO" id="GO:0005829">
    <property type="term" value="C:cytosol"/>
    <property type="evidence" value="ECO:0007669"/>
    <property type="project" value="TreeGrafter"/>
</dbReference>
<dbReference type="RefSeq" id="WP_004805238.1">
    <property type="nucleotide sequence ID" value="NZ_CP116394.1"/>
</dbReference>
<dbReference type="InterPro" id="IPR044135">
    <property type="entry name" value="Met-tRNA-FMT_C"/>
</dbReference>
<evidence type="ECO:0000256" key="2">
    <source>
        <dbReference type="ARBA" id="ARBA00012261"/>
    </source>
</evidence>
<sequence>MRLIFAGTPDTALPLLEAVAALEDHEIVGVLTRPDAPRGRSKKLRPSQIAKRAEELSIPVYKPATLKDEAAHQLLDSLHADLAVVVAYGQIIPPPALAQLPKGWINVHYSLLPKWRGAAPVERAIEAGERETGVSIFQIEEGLDTGPIWDKQEVPISPSTDTPQLFEALNVKAAQMIGHVLAKIADGNEAPLPQEGTSSYAKMFNKAAQQVDWQRPAEEVSAKIRAFTPGAWSTHQGTRMKIASPTITAKTLPAGAIQATKKQLFVGTGTEALEIGQVAPAGKSWMSGAAWARGAHLDASSKMEEK</sequence>
<evidence type="ECO:0000259" key="7">
    <source>
        <dbReference type="Pfam" id="PF02911"/>
    </source>
</evidence>
<evidence type="ECO:0000256" key="4">
    <source>
        <dbReference type="ARBA" id="ARBA00022917"/>
    </source>
</evidence>
<name>A0AB38XLA8_9ACTO</name>
<gene>
    <name evidence="5 8" type="primary">fmt</name>
    <name evidence="8" type="ORF">PIG85_05520</name>
</gene>
<comment type="function">
    <text evidence="5">Attaches a formyl group to the free amino group of methionyl-tRNA(fMet). The formyl group appears to play a dual role in the initiator identity of N-formylmethionyl-tRNA by promoting its recognition by IF2 and preventing the misappropriation of this tRNA by the elongation apparatus.</text>
</comment>
<comment type="catalytic activity">
    <reaction evidence="5">
        <text>L-methionyl-tRNA(fMet) + (6R)-10-formyltetrahydrofolate = N-formyl-L-methionyl-tRNA(fMet) + (6S)-5,6,7,8-tetrahydrofolate + H(+)</text>
        <dbReference type="Rhea" id="RHEA:24380"/>
        <dbReference type="Rhea" id="RHEA-COMP:9952"/>
        <dbReference type="Rhea" id="RHEA-COMP:9953"/>
        <dbReference type="ChEBI" id="CHEBI:15378"/>
        <dbReference type="ChEBI" id="CHEBI:57453"/>
        <dbReference type="ChEBI" id="CHEBI:78530"/>
        <dbReference type="ChEBI" id="CHEBI:78844"/>
        <dbReference type="ChEBI" id="CHEBI:195366"/>
        <dbReference type="EC" id="2.1.2.9"/>
    </reaction>
</comment>
<feature type="binding site" evidence="5">
    <location>
        <begin position="110"/>
        <end position="113"/>
    </location>
    <ligand>
        <name>(6S)-5,6,7,8-tetrahydrofolate</name>
        <dbReference type="ChEBI" id="CHEBI:57453"/>
    </ligand>
</feature>
<dbReference type="InterPro" id="IPR005793">
    <property type="entry name" value="Formyl_trans_C"/>
</dbReference>
<dbReference type="InterPro" id="IPR005794">
    <property type="entry name" value="Fmt"/>
</dbReference>
<feature type="domain" description="Formyl transferase C-terminal" evidence="7">
    <location>
        <begin position="206"/>
        <end position="295"/>
    </location>
</feature>
<dbReference type="EC" id="2.1.2.9" evidence="2 5"/>
<dbReference type="InterPro" id="IPR002376">
    <property type="entry name" value="Formyl_transf_N"/>
</dbReference>
<dbReference type="EMBL" id="CP116394">
    <property type="protein sequence ID" value="WCE45136.1"/>
    <property type="molecule type" value="Genomic_DNA"/>
</dbReference>
<dbReference type="AlphaFoldDB" id="A0AB38XLA8"/>
<dbReference type="Pfam" id="PF00551">
    <property type="entry name" value="Formyl_trans_N"/>
    <property type="match status" value="1"/>
</dbReference>
<dbReference type="InterPro" id="IPR036477">
    <property type="entry name" value="Formyl_transf_N_sf"/>
</dbReference>
<dbReference type="NCBIfam" id="TIGR00460">
    <property type="entry name" value="fmt"/>
    <property type="match status" value="1"/>
</dbReference>
<evidence type="ECO:0000313" key="8">
    <source>
        <dbReference type="EMBL" id="WCE45136.1"/>
    </source>
</evidence>
<evidence type="ECO:0000256" key="5">
    <source>
        <dbReference type="HAMAP-Rule" id="MF_00182"/>
    </source>
</evidence>
<dbReference type="Pfam" id="PF02911">
    <property type="entry name" value="Formyl_trans_C"/>
    <property type="match status" value="1"/>
</dbReference>
<dbReference type="GO" id="GO:0004479">
    <property type="term" value="F:methionyl-tRNA formyltransferase activity"/>
    <property type="evidence" value="ECO:0007669"/>
    <property type="project" value="UniProtKB-UniRule"/>
</dbReference>
<keyword evidence="4 5" id="KW-0648">Protein biosynthesis</keyword>
<protein>
    <recommendedName>
        <fullName evidence="2 5">Methionyl-tRNA formyltransferase</fullName>
        <ecNumber evidence="2 5">2.1.2.9</ecNumber>
    </recommendedName>
</protein>
<keyword evidence="3 5" id="KW-0808">Transferase</keyword>
<dbReference type="SUPFAM" id="SSF50486">
    <property type="entry name" value="FMT C-terminal domain-like"/>
    <property type="match status" value="1"/>
</dbReference>